<name>A0A4Q1BT69_TREME</name>
<proteinExistence type="predicted"/>
<sequence length="266" mass="30234">MEPNHTSTNPSRSTVKDGDSGNQQESIYNILLKRTPIAASTTNLACDSLSFVVSSLQAPTDVTEAIQSIKTPTRKLLDLPLHLRDTNTFWSAELEYFLPGWSEPAPGSTIDRALEAEAFEADDYQSVGFLNTPSSVYTNTRTIQDWLNDKWVEENIKKEEDYTHVTWVDKDIHEMNSRLLSRADRNLKAIRTAWEPPHLLRHLPPDFEQAVMLDAEAVYDGAEWYSIVNTLKSENDHQRKAIEALNSRLKSITGVSKREHDDYQIS</sequence>
<keyword evidence="3" id="KW-1185">Reference proteome</keyword>
<dbReference type="AlphaFoldDB" id="A0A4Q1BT69"/>
<reference evidence="2 3" key="1">
    <citation type="submission" date="2016-06" db="EMBL/GenBank/DDBJ databases">
        <title>Evolution of pathogenesis and genome organization in the Tremellales.</title>
        <authorList>
            <person name="Cuomo C."/>
            <person name="Litvintseva A."/>
            <person name="Heitman J."/>
            <person name="Chen Y."/>
            <person name="Sun S."/>
            <person name="Springer D."/>
            <person name="Dromer F."/>
            <person name="Young S."/>
            <person name="Zeng Q."/>
            <person name="Chapman S."/>
            <person name="Gujja S."/>
            <person name="Saif S."/>
            <person name="Birren B."/>
        </authorList>
    </citation>
    <scope>NUCLEOTIDE SEQUENCE [LARGE SCALE GENOMIC DNA]</scope>
    <source>
        <strain evidence="2 3">ATCC 28783</strain>
    </source>
</reference>
<gene>
    <name evidence="2" type="ORF">M231_01409</name>
</gene>
<dbReference type="EMBL" id="SDIL01000010">
    <property type="protein sequence ID" value="RXK41259.1"/>
    <property type="molecule type" value="Genomic_DNA"/>
</dbReference>
<accession>A0A4Q1BT69</accession>
<organism evidence="2 3">
    <name type="scientific">Tremella mesenterica</name>
    <name type="common">Jelly fungus</name>
    <dbReference type="NCBI Taxonomy" id="5217"/>
    <lineage>
        <taxon>Eukaryota</taxon>
        <taxon>Fungi</taxon>
        <taxon>Dikarya</taxon>
        <taxon>Basidiomycota</taxon>
        <taxon>Agaricomycotina</taxon>
        <taxon>Tremellomycetes</taxon>
        <taxon>Tremellales</taxon>
        <taxon>Tremellaceae</taxon>
        <taxon>Tremella</taxon>
    </lineage>
</organism>
<protein>
    <submittedName>
        <fullName evidence="2">Uncharacterized protein</fullName>
    </submittedName>
</protein>
<feature type="compositionally biased region" description="Polar residues" evidence="1">
    <location>
        <begin position="1"/>
        <end position="13"/>
    </location>
</feature>
<dbReference type="VEuPathDB" id="FungiDB:TREMEDRAFT_65227"/>
<dbReference type="InParanoid" id="A0A4Q1BT69"/>
<feature type="region of interest" description="Disordered" evidence="1">
    <location>
        <begin position="1"/>
        <end position="22"/>
    </location>
</feature>
<evidence type="ECO:0000313" key="3">
    <source>
        <dbReference type="Proteomes" id="UP000289152"/>
    </source>
</evidence>
<evidence type="ECO:0000313" key="2">
    <source>
        <dbReference type="EMBL" id="RXK41259.1"/>
    </source>
</evidence>
<comment type="caution">
    <text evidence="2">The sequence shown here is derived from an EMBL/GenBank/DDBJ whole genome shotgun (WGS) entry which is preliminary data.</text>
</comment>
<dbReference type="Proteomes" id="UP000289152">
    <property type="component" value="Unassembled WGS sequence"/>
</dbReference>
<evidence type="ECO:0000256" key="1">
    <source>
        <dbReference type="SAM" id="MobiDB-lite"/>
    </source>
</evidence>